<reference evidence="10" key="1">
    <citation type="submission" date="2023-07" db="EMBL/GenBank/DDBJ databases">
        <title>The carbon used by Thiothrix.</title>
        <authorList>
            <person name="Chen L."/>
        </authorList>
    </citation>
    <scope>NUCLEOTIDE SEQUENCE [LARGE SCALE GENOMIC DNA]</scope>
</reference>
<feature type="transmembrane region" description="Helical" evidence="6">
    <location>
        <begin position="350"/>
        <end position="369"/>
    </location>
</feature>
<dbReference type="PANTHER" id="PTHR30287">
    <property type="entry name" value="MEMBRANE COMPONENT OF PREDICTED ABC SUPERFAMILY METABOLITE UPTAKE TRANSPORTER"/>
    <property type="match status" value="1"/>
</dbReference>
<feature type="domain" description="ABC3 transporter permease C-terminal" evidence="7">
    <location>
        <begin position="209"/>
        <end position="334"/>
    </location>
</feature>
<evidence type="ECO:0000256" key="3">
    <source>
        <dbReference type="ARBA" id="ARBA00022692"/>
    </source>
</evidence>
<dbReference type="EMBL" id="JAYMYJ010000041">
    <property type="protein sequence ID" value="MEB4590250.1"/>
    <property type="molecule type" value="Genomic_DNA"/>
</dbReference>
<evidence type="ECO:0000256" key="6">
    <source>
        <dbReference type="SAM" id="Phobius"/>
    </source>
</evidence>
<dbReference type="InterPro" id="IPR003838">
    <property type="entry name" value="ABC3_permease_C"/>
</dbReference>
<name>A0ABU6CTU1_9GAMM</name>
<feature type="transmembrane region" description="Helical" evidence="6">
    <location>
        <begin position="258"/>
        <end position="285"/>
    </location>
</feature>
<evidence type="ECO:0000313" key="9">
    <source>
        <dbReference type="EMBL" id="MEB4590250.1"/>
    </source>
</evidence>
<dbReference type="Proteomes" id="UP001308005">
    <property type="component" value="Unassembled WGS sequence"/>
</dbReference>
<keyword evidence="10" id="KW-1185">Reference proteome</keyword>
<dbReference type="InterPro" id="IPR025857">
    <property type="entry name" value="MacB_PCD"/>
</dbReference>
<feature type="domain" description="MacB-like periplasmic core" evidence="8">
    <location>
        <begin position="431"/>
        <end position="637"/>
    </location>
</feature>
<protein>
    <submittedName>
        <fullName evidence="9">FtsX-like permease family protein</fullName>
    </submittedName>
</protein>
<gene>
    <name evidence="9" type="ORF">VSS37_04610</name>
</gene>
<keyword evidence="3 6" id="KW-0812">Transmembrane</keyword>
<evidence type="ECO:0000256" key="4">
    <source>
        <dbReference type="ARBA" id="ARBA00022989"/>
    </source>
</evidence>
<feature type="transmembrane region" description="Helical" evidence="6">
    <location>
        <begin position="767"/>
        <end position="787"/>
    </location>
</feature>
<dbReference type="RefSeq" id="WP_324693526.1">
    <property type="nucleotide sequence ID" value="NZ_JAYMYJ010000041.1"/>
</dbReference>
<feature type="transmembrane region" description="Helical" evidence="6">
    <location>
        <begin position="724"/>
        <end position="747"/>
    </location>
</feature>
<feature type="transmembrane region" description="Helical" evidence="6">
    <location>
        <begin position="209"/>
        <end position="231"/>
    </location>
</feature>
<comment type="subcellular location">
    <subcellularLocation>
        <location evidence="1">Cell membrane</location>
        <topology evidence="1">Multi-pass membrane protein</topology>
    </subcellularLocation>
</comment>
<feature type="transmembrane region" description="Helical" evidence="6">
    <location>
        <begin position="675"/>
        <end position="697"/>
    </location>
</feature>
<feature type="transmembrane region" description="Helical" evidence="6">
    <location>
        <begin position="305"/>
        <end position="329"/>
    </location>
</feature>
<feature type="domain" description="ABC3 transporter permease C-terminal" evidence="7">
    <location>
        <begin position="678"/>
        <end position="794"/>
    </location>
</feature>
<comment type="caution">
    <text evidence="9">The sequence shown here is derived from an EMBL/GenBank/DDBJ whole genome shotgun (WGS) entry which is preliminary data.</text>
</comment>
<sequence length="802" mass="85478">MMRTPLLARSSWRFFIHHPWQLWLTLLSIALGTAVIVAVDLANQTARDSFQQSVNALSGGMTHTITAVRGNIPDDFYRQLRVEWGYRDAAPLVETTLLRDGAQYTLLGVDPFAAPLQQGAKLKLAAADVRRLLMEPGAMVQAGDDVWVTDIATAQGESPGLTSIQLKLTDAEAAALQARLPPTLKLESFRNRQQVFDQMTQAFQTNLTAMSLLAVLVGTFLVYNTMTFSVLQRRRSFAIGRMVGVTGGQLFRHLLLEALVLGVVGGVLGVLLGVLLGQGLLVLVTQTISDLYVEVRATDLLLTPALALQGVGVTLLAVLAATLAPALEAARVSPMQVARQSALEQGGRRIGTTLAVVGALLMLAGWGVVGASGKSLLAGFVGLFVLMVGYSLATPLVLRLGLGGLRRVPGLQRGLLARMAVRGVEASLSRTALAIIALTVAVAATVGVSVMIGSFRASVAEWLEMTLASDVYVSATNGRSSQVNGTLNPQWLERVQALPEVAAVSTGRTVRLEVDGFPVPVLVLQPGGHSGRGFAFLQGDGEAVWRRFLNGEGLLASEPFAYHHGKRAGDTVKVVTEQAGTLELPVLGVFRDYSATQGMAVLPRSLYGRYWADRGISSIGMVLAPGADAASLKRKLQGWAGTLQLPGEPLVVRSNRDIREASLAVFDRTFAVTNVLRLLVIIVAFVGVFSALMALFLEKGREYAILRATGFTPGQLRRLVMGQAVLVGLLAGLLALPLGGLMSLVLIDIINQRSFGWTMQTHFSLLAGVQALALALAAAWLASLYPVRRIGGISLRAGFQLN</sequence>
<dbReference type="Pfam" id="PF12704">
    <property type="entry name" value="MacB_PCD"/>
    <property type="match status" value="1"/>
</dbReference>
<evidence type="ECO:0000256" key="1">
    <source>
        <dbReference type="ARBA" id="ARBA00004651"/>
    </source>
</evidence>
<evidence type="ECO:0000256" key="5">
    <source>
        <dbReference type="ARBA" id="ARBA00023136"/>
    </source>
</evidence>
<evidence type="ECO:0000259" key="8">
    <source>
        <dbReference type="Pfam" id="PF12704"/>
    </source>
</evidence>
<dbReference type="Pfam" id="PF02687">
    <property type="entry name" value="FtsX"/>
    <property type="match status" value="2"/>
</dbReference>
<organism evidence="9 10">
    <name type="scientific">Candidatus Thiothrix phosphatis</name>
    <dbReference type="NCBI Taxonomy" id="3112415"/>
    <lineage>
        <taxon>Bacteria</taxon>
        <taxon>Pseudomonadati</taxon>
        <taxon>Pseudomonadota</taxon>
        <taxon>Gammaproteobacteria</taxon>
        <taxon>Thiotrichales</taxon>
        <taxon>Thiotrichaceae</taxon>
        <taxon>Thiothrix</taxon>
    </lineage>
</organism>
<dbReference type="InterPro" id="IPR038766">
    <property type="entry name" value="Membrane_comp_ABC_pdt"/>
</dbReference>
<evidence type="ECO:0000259" key="7">
    <source>
        <dbReference type="Pfam" id="PF02687"/>
    </source>
</evidence>
<feature type="transmembrane region" description="Helical" evidence="6">
    <location>
        <begin position="432"/>
        <end position="455"/>
    </location>
</feature>
<keyword evidence="5 6" id="KW-0472">Membrane</keyword>
<feature type="transmembrane region" description="Helical" evidence="6">
    <location>
        <begin position="375"/>
        <end position="398"/>
    </location>
</feature>
<keyword evidence="2" id="KW-1003">Cell membrane</keyword>
<evidence type="ECO:0000256" key="2">
    <source>
        <dbReference type="ARBA" id="ARBA00022475"/>
    </source>
</evidence>
<evidence type="ECO:0000313" key="10">
    <source>
        <dbReference type="Proteomes" id="UP001308005"/>
    </source>
</evidence>
<dbReference type="PANTHER" id="PTHR30287:SF2">
    <property type="entry name" value="BLL1001 PROTEIN"/>
    <property type="match status" value="1"/>
</dbReference>
<keyword evidence="4 6" id="KW-1133">Transmembrane helix</keyword>
<proteinExistence type="predicted"/>
<accession>A0ABU6CTU1</accession>